<comment type="caution">
    <text evidence="15">Lacks conserved residue(s) required for the propagation of feature annotation.</text>
</comment>
<organism evidence="19 20">
    <name type="scientific">Fluoribacter dumoffii</name>
    <dbReference type="NCBI Taxonomy" id="463"/>
    <lineage>
        <taxon>Bacteria</taxon>
        <taxon>Pseudomonadati</taxon>
        <taxon>Pseudomonadota</taxon>
        <taxon>Gammaproteobacteria</taxon>
        <taxon>Legionellales</taxon>
        <taxon>Legionellaceae</taxon>
        <taxon>Fluoribacter</taxon>
    </lineage>
</organism>
<dbReference type="Pfam" id="PF06480">
    <property type="entry name" value="FtsH_ext"/>
    <property type="match status" value="1"/>
</dbReference>
<evidence type="ECO:0000256" key="10">
    <source>
        <dbReference type="ARBA" id="ARBA00022840"/>
    </source>
</evidence>
<evidence type="ECO:0000256" key="8">
    <source>
        <dbReference type="ARBA" id="ARBA00022801"/>
    </source>
</evidence>
<dbReference type="FunFam" id="1.20.58.760:FF:000001">
    <property type="entry name" value="ATP-dependent zinc metalloprotease FtsH"/>
    <property type="match status" value="1"/>
</dbReference>
<dbReference type="EC" id="3.4.24.-" evidence="15"/>
<comment type="subcellular location">
    <subcellularLocation>
        <location evidence="15">Cell membrane</location>
        <topology evidence="15">Multi-pass membrane protein</topology>
        <orientation evidence="15">Cytoplasmic side</orientation>
    </subcellularLocation>
    <subcellularLocation>
        <location evidence="1">Membrane</location>
    </subcellularLocation>
</comment>
<feature type="compositionally biased region" description="Basic and acidic residues" evidence="17">
    <location>
        <begin position="619"/>
        <end position="636"/>
    </location>
</feature>
<gene>
    <name evidence="19" type="primary">ftsH_1</name>
    <name evidence="15" type="synonym">ftsH</name>
    <name evidence="19" type="ORF">NCTC11370_00215</name>
</gene>
<evidence type="ECO:0000256" key="3">
    <source>
        <dbReference type="ARBA" id="ARBA00022475"/>
    </source>
</evidence>
<evidence type="ECO:0000256" key="5">
    <source>
        <dbReference type="ARBA" id="ARBA00022692"/>
    </source>
</evidence>
<keyword evidence="12 15" id="KW-0482">Metalloprotease</keyword>
<dbReference type="Gene3D" id="1.10.8.60">
    <property type="match status" value="1"/>
</dbReference>
<evidence type="ECO:0000256" key="14">
    <source>
        <dbReference type="ARBA" id="ARBA00061570"/>
    </source>
</evidence>
<feature type="active site" evidence="15">
    <location>
        <position position="416"/>
    </location>
</feature>
<dbReference type="SUPFAM" id="SSF140990">
    <property type="entry name" value="FtsH protease domain-like"/>
    <property type="match status" value="1"/>
</dbReference>
<dbReference type="PANTHER" id="PTHR23076:SF97">
    <property type="entry name" value="ATP-DEPENDENT ZINC METALLOPROTEASE YME1L1"/>
    <property type="match status" value="1"/>
</dbReference>
<proteinExistence type="inferred from homology"/>
<dbReference type="InterPro" id="IPR003959">
    <property type="entry name" value="ATPase_AAA_core"/>
</dbReference>
<comment type="function">
    <text evidence="15">Acts as a processive, ATP-dependent zinc metallopeptidase for both cytoplasmic and membrane proteins. Plays a role in the quality control of integral membrane proteins.</text>
</comment>
<dbReference type="HAMAP" id="MF_01458">
    <property type="entry name" value="FtsH"/>
    <property type="match status" value="1"/>
</dbReference>
<feature type="region of interest" description="Disordered" evidence="17">
    <location>
        <begin position="594"/>
        <end position="636"/>
    </location>
</feature>
<keyword evidence="10 15" id="KW-0067">ATP-binding</keyword>
<keyword evidence="20" id="KW-1185">Reference proteome</keyword>
<name>A0A377G6Q8_9GAMM</name>
<dbReference type="GO" id="GO:0004176">
    <property type="term" value="F:ATP-dependent peptidase activity"/>
    <property type="evidence" value="ECO:0007669"/>
    <property type="project" value="InterPro"/>
</dbReference>
<feature type="domain" description="AAA+ ATPase" evidence="18">
    <location>
        <begin position="185"/>
        <end position="324"/>
    </location>
</feature>
<keyword evidence="13 15" id="KW-0472">Membrane</keyword>
<sequence>MVKNLFLWLIIAIVLVSVFSNFGPRNSVAEKLSYSQFLKEVDQGMVNSVTIEDDKIIKGTKKDNKRFVTYMPMQDNALLGELLKSKVEVSGQEKQQESFLLHLFINWFPMLLLIGVWVFFMRQMQGGGGRGAMSFGRSRARLLGEDQVKVTFADVAGVDEAKEEVKELVDFLRDPTKFQNLGGRIPRGVLLVGSPGTGKTLLARAVAGEAKVPFFTISGSDFVEMFVGVGASRVRDMFEQAKKHAPCIIFIDEIDAVGRHRGAGLGGGHDEREQTLNQLLVEMDGFEGSEGVIVVAATNRPDVLDPALLRPGRFDRQVVVPLPDIRGREQILRVHLQKVPVDSNVDVMAIARGTPGFSGADLSNLVNEAALFAARANKRKVSMIELDKAKDKIMMGAERRSMVMDDNEKKLTAYHEAGHAIVGLSVPEHDPVYKVSIIPRGRALGVTMFLPEQDRYSHSKRRLESQLSSLFGGRIAEELIFGPESVTTGASNDIMRSTEIARKMVTTWGLSTLGPLTFGEEEEEVFLGRSMNKHKEMSDRTAQQIDDEVRAIIDRNYKRAKEILVSNMDKLHLMAQSLIKYETIDLKQIQEIMSGKEPSPPEDWGSSKPLDGADVSKGSPDKPSEHEVIVNPAEEH</sequence>
<keyword evidence="6 15" id="KW-0479">Metal-binding</keyword>
<dbReference type="InterPro" id="IPR003593">
    <property type="entry name" value="AAA+_ATPase"/>
</dbReference>
<dbReference type="InterPro" id="IPR011546">
    <property type="entry name" value="Pept_M41_FtsH_extracell"/>
</dbReference>
<evidence type="ECO:0000256" key="9">
    <source>
        <dbReference type="ARBA" id="ARBA00022833"/>
    </source>
</evidence>
<evidence type="ECO:0000256" key="1">
    <source>
        <dbReference type="ARBA" id="ARBA00004370"/>
    </source>
</evidence>
<dbReference type="Gene3D" id="1.20.58.760">
    <property type="entry name" value="Peptidase M41"/>
    <property type="match status" value="1"/>
</dbReference>
<feature type="binding site" evidence="15">
    <location>
        <position position="493"/>
    </location>
    <ligand>
        <name>Zn(2+)</name>
        <dbReference type="ChEBI" id="CHEBI:29105"/>
        <note>catalytic</note>
    </ligand>
</feature>
<dbReference type="GO" id="GO:0005886">
    <property type="term" value="C:plasma membrane"/>
    <property type="evidence" value="ECO:0007669"/>
    <property type="project" value="UniProtKB-SubCell"/>
</dbReference>
<dbReference type="InterPro" id="IPR027417">
    <property type="entry name" value="P-loop_NTPase"/>
</dbReference>
<comment type="subunit">
    <text evidence="15">Homohexamer.</text>
</comment>
<comment type="cofactor">
    <cofactor evidence="15">
        <name>Zn(2+)</name>
        <dbReference type="ChEBI" id="CHEBI:29105"/>
    </cofactor>
    <text evidence="15">Binds 1 zinc ion per subunit.</text>
</comment>
<dbReference type="Pfam" id="PF01434">
    <property type="entry name" value="Peptidase_M41"/>
    <property type="match status" value="1"/>
</dbReference>
<dbReference type="Pfam" id="PF17862">
    <property type="entry name" value="AAA_lid_3"/>
    <property type="match status" value="1"/>
</dbReference>
<dbReference type="GO" id="GO:0006508">
    <property type="term" value="P:proteolysis"/>
    <property type="evidence" value="ECO:0007669"/>
    <property type="project" value="UniProtKB-KW"/>
</dbReference>
<keyword evidence="3 15" id="KW-1003">Cell membrane</keyword>
<dbReference type="SMART" id="SM00382">
    <property type="entry name" value="AAA"/>
    <property type="match status" value="1"/>
</dbReference>
<comment type="similarity">
    <text evidence="2 15">In the C-terminal section; belongs to the peptidase M41 family.</text>
</comment>
<evidence type="ECO:0000313" key="19">
    <source>
        <dbReference type="EMBL" id="STO20170.1"/>
    </source>
</evidence>
<dbReference type="SUPFAM" id="SSF52540">
    <property type="entry name" value="P-loop containing nucleoside triphosphate hydrolases"/>
    <property type="match status" value="1"/>
</dbReference>
<dbReference type="InterPro" id="IPR000642">
    <property type="entry name" value="Peptidase_M41"/>
</dbReference>
<feature type="transmembrane region" description="Helical" evidence="15">
    <location>
        <begin position="99"/>
        <end position="120"/>
    </location>
</feature>
<evidence type="ECO:0000256" key="4">
    <source>
        <dbReference type="ARBA" id="ARBA00022670"/>
    </source>
</evidence>
<evidence type="ECO:0000256" key="17">
    <source>
        <dbReference type="SAM" id="MobiDB-lite"/>
    </source>
</evidence>
<comment type="similarity">
    <text evidence="16">Belongs to the AAA ATPase family.</text>
</comment>
<evidence type="ECO:0000256" key="11">
    <source>
        <dbReference type="ARBA" id="ARBA00022989"/>
    </source>
</evidence>
<evidence type="ECO:0000259" key="18">
    <source>
        <dbReference type="SMART" id="SM00382"/>
    </source>
</evidence>
<evidence type="ECO:0000256" key="12">
    <source>
        <dbReference type="ARBA" id="ARBA00023049"/>
    </source>
</evidence>
<keyword evidence="8 15" id="KW-0378">Hydrolase</keyword>
<dbReference type="InterPro" id="IPR003960">
    <property type="entry name" value="ATPase_AAA_CS"/>
</dbReference>
<dbReference type="NCBIfam" id="TIGR01241">
    <property type="entry name" value="FtsH_fam"/>
    <property type="match status" value="1"/>
</dbReference>
<evidence type="ECO:0000313" key="20">
    <source>
        <dbReference type="Proteomes" id="UP000254554"/>
    </source>
</evidence>
<dbReference type="FunFam" id="1.10.8.60:FF:000001">
    <property type="entry name" value="ATP-dependent zinc metalloprotease FtsH"/>
    <property type="match status" value="1"/>
</dbReference>
<evidence type="ECO:0000256" key="13">
    <source>
        <dbReference type="ARBA" id="ARBA00023136"/>
    </source>
</evidence>
<dbReference type="GO" id="GO:0004222">
    <property type="term" value="F:metalloendopeptidase activity"/>
    <property type="evidence" value="ECO:0007669"/>
    <property type="project" value="InterPro"/>
</dbReference>
<dbReference type="EMBL" id="UGGT01000001">
    <property type="protein sequence ID" value="STO20170.1"/>
    <property type="molecule type" value="Genomic_DNA"/>
</dbReference>
<dbReference type="Gene3D" id="3.30.720.210">
    <property type="match status" value="1"/>
</dbReference>
<dbReference type="STRING" id="1094715.GCA_000236165_00216"/>
<feature type="binding site" evidence="15">
    <location>
        <position position="415"/>
    </location>
    <ligand>
        <name>Zn(2+)</name>
        <dbReference type="ChEBI" id="CHEBI:29105"/>
        <note>catalytic</note>
    </ligand>
</feature>
<reference evidence="19 20" key="1">
    <citation type="submission" date="2018-06" db="EMBL/GenBank/DDBJ databases">
        <authorList>
            <consortium name="Pathogen Informatics"/>
            <person name="Doyle S."/>
        </authorList>
    </citation>
    <scope>NUCLEOTIDE SEQUENCE [LARGE SCALE GENOMIC DNA]</scope>
    <source>
        <strain evidence="19 20">NCTC11370</strain>
    </source>
</reference>
<dbReference type="Proteomes" id="UP000254554">
    <property type="component" value="Unassembled WGS sequence"/>
</dbReference>
<keyword evidence="5 15" id="KW-0812">Transmembrane</keyword>
<evidence type="ECO:0000256" key="6">
    <source>
        <dbReference type="ARBA" id="ARBA00022723"/>
    </source>
</evidence>
<dbReference type="InterPro" id="IPR041569">
    <property type="entry name" value="AAA_lid_3"/>
</dbReference>
<dbReference type="Gene3D" id="3.40.50.300">
    <property type="entry name" value="P-loop containing nucleotide triphosphate hydrolases"/>
    <property type="match status" value="1"/>
</dbReference>
<evidence type="ECO:0000256" key="2">
    <source>
        <dbReference type="ARBA" id="ARBA00010044"/>
    </source>
</evidence>
<dbReference type="GO" id="GO:0005524">
    <property type="term" value="F:ATP binding"/>
    <property type="evidence" value="ECO:0007669"/>
    <property type="project" value="UniProtKB-UniRule"/>
</dbReference>
<keyword evidence="7 15" id="KW-0547">Nucleotide-binding</keyword>
<dbReference type="PROSITE" id="PS00674">
    <property type="entry name" value="AAA"/>
    <property type="match status" value="1"/>
</dbReference>
<feature type="binding site" evidence="15">
    <location>
        <begin position="193"/>
        <end position="200"/>
    </location>
    <ligand>
        <name>ATP</name>
        <dbReference type="ChEBI" id="CHEBI:30616"/>
    </ligand>
</feature>
<accession>A0A377G6Q8</accession>
<dbReference type="GO" id="GO:0016887">
    <property type="term" value="F:ATP hydrolysis activity"/>
    <property type="evidence" value="ECO:0007669"/>
    <property type="project" value="UniProtKB-UniRule"/>
</dbReference>
<dbReference type="NCBIfam" id="NF008004">
    <property type="entry name" value="PRK10733.1"/>
    <property type="match status" value="1"/>
</dbReference>
<evidence type="ECO:0000256" key="7">
    <source>
        <dbReference type="ARBA" id="ARBA00022741"/>
    </source>
</evidence>
<dbReference type="AlphaFoldDB" id="A0A377G6Q8"/>
<keyword evidence="4 15" id="KW-0645">Protease</keyword>
<dbReference type="GO" id="GO:0030163">
    <property type="term" value="P:protein catabolic process"/>
    <property type="evidence" value="ECO:0007669"/>
    <property type="project" value="UniProtKB-UniRule"/>
</dbReference>
<dbReference type="PANTHER" id="PTHR23076">
    <property type="entry name" value="METALLOPROTEASE M41 FTSH"/>
    <property type="match status" value="1"/>
</dbReference>
<dbReference type="RefSeq" id="WP_010652381.1">
    <property type="nucleotide sequence ID" value="NZ_JAPHOO010000002.1"/>
</dbReference>
<feature type="binding site" evidence="15">
    <location>
        <position position="419"/>
    </location>
    <ligand>
        <name>Zn(2+)</name>
        <dbReference type="ChEBI" id="CHEBI:29105"/>
        <note>catalytic</note>
    </ligand>
</feature>
<protein>
    <recommendedName>
        <fullName evidence="15">ATP-dependent zinc metalloprotease FtsH</fullName>
        <ecNumber evidence="15">3.4.24.-</ecNumber>
    </recommendedName>
</protein>
<keyword evidence="9 15" id="KW-0862">Zinc</keyword>
<evidence type="ECO:0000256" key="15">
    <source>
        <dbReference type="HAMAP-Rule" id="MF_01458"/>
    </source>
</evidence>
<dbReference type="Pfam" id="PF00004">
    <property type="entry name" value="AAA"/>
    <property type="match status" value="1"/>
</dbReference>
<dbReference type="GeneID" id="93291266"/>
<dbReference type="FunFam" id="3.40.50.300:FF:000001">
    <property type="entry name" value="ATP-dependent zinc metalloprotease FtsH"/>
    <property type="match status" value="1"/>
</dbReference>
<dbReference type="CDD" id="cd19501">
    <property type="entry name" value="RecA-like_FtsH"/>
    <property type="match status" value="1"/>
</dbReference>
<keyword evidence="11 15" id="KW-1133">Transmembrane helix</keyword>
<comment type="similarity">
    <text evidence="14 15">In the central section; belongs to the AAA ATPase family.</text>
</comment>
<evidence type="ECO:0000256" key="16">
    <source>
        <dbReference type="RuleBase" id="RU003651"/>
    </source>
</evidence>
<dbReference type="InterPro" id="IPR005936">
    <property type="entry name" value="FtsH"/>
</dbReference>
<dbReference type="InterPro" id="IPR037219">
    <property type="entry name" value="Peptidase_M41-like"/>
</dbReference>
<dbReference type="GO" id="GO:0008270">
    <property type="term" value="F:zinc ion binding"/>
    <property type="evidence" value="ECO:0007669"/>
    <property type="project" value="UniProtKB-UniRule"/>
</dbReference>